<keyword evidence="2" id="KW-1185">Reference proteome</keyword>
<protein>
    <submittedName>
        <fullName evidence="1">Uncharacterized protein</fullName>
    </submittedName>
</protein>
<evidence type="ECO:0000313" key="1">
    <source>
        <dbReference type="EMBL" id="KAJ0183394.1"/>
    </source>
</evidence>
<reference evidence="1 2" key="1">
    <citation type="journal article" date="2021" name="Front. Genet.">
        <title>Chromosome-Level Genome Assembly Reveals Significant Gene Expansion in the Toll and IMD Signaling Pathways of Dendrolimus kikuchii.</title>
        <authorList>
            <person name="Zhou J."/>
            <person name="Wu P."/>
            <person name="Xiong Z."/>
            <person name="Liu N."/>
            <person name="Zhao N."/>
            <person name="Ji M."/>
            <person name="Qiu Y."/>
            <person name="Yang B."/>
        </authorList>
    </citation>
    <scope>NUCLEOTIDE SEQUENCE [LARGE SCALE GENOMIC DNA]</scope>
    <source>
        <strain evidence="1">Ann1</strain>
    </source>
</reference>
<sequence length="240" mass="26798">MKRTFILITFTGVLAKVICAPVDVQPCNEEDSECLTKLTKLIYPSAITGDDKLGIPSSDPMKQEFVEGKFNTLTYTLTDSTLKGFKDCQIESTTAITDQNSVEFKMVCPKFEMTGHYSANGKILETDIKGDGEYRLDATDVYITITAEIKKTPRDNGKSILSFEKFKVKPKVRGVVKIDLSNLFGGDKSLADPVLKMLNENWPIFVEELQGPIFDANVGKMRNSFNKFLELITSDNILKP</sequence>
<comment type="caution">
    <text evidence="1">The sequence shown here is derived from an EMBL/GenBank/DDBJ whole genome shotgun (WGS) entry which is preliminary data.</text>
</comment>
<dbReference type="Proteomes" id="UP000824533">
    <property type="component" value="Linkage Group LG02"/>
</dbReference>
<organism evidence="1 2">
    <name type="scientific">Dendrolimus kikuchii</name>
    <dbReference type="NCBI Taxonomy" id="765133"/>
    <lineage>
        <taxon>Eukaryota</taxon>
        <taxon>Metazoa</taxon>
        <taxon>Ecdysozoa</taxon>
        <taxon>Arthropoda</taxon>
        <taxon>Hexapoda</taxon>
        <taxon>Insecta</taxon>
        <taxon>Pterygota</taxon>
        <taxon>Neoptera</taxon>
        <taxon>Endopterygota</taxon>
        <taxon>Lepidoptera</taxon>
        <taxon>Glossata</taxon>
        <taxon>Ditrysia</taxon>
        <taxon>Bombycoidea</taxon>
        <taxon>Lasiocampidae</taxon>
        <taxon>Dendrolimus</taxon>
    </lineage>
</organism>
<dbReference type="EMBL" id="CM034388">
    <property type="protein sequence ID" value="KAJ0183394.1"/>
    <property type="molecule type" value="Genomic_DNA"/>
</dbReference>
<gene>
    <name evidence="1" type="ORF">K1T71_001370</name>
</gene>
<accession>A0ACC1DHE2</accession>
<name>A0ACC1DHE2_9NEOP</name>
<evidence type="ECO:0000313" key="2">
    <source>
        <dbReference type="Proteomes" id="UP000824533"/>
    </source>
</evidence>
<proteinExistence type="predicted"/>